<evidence type="ECO:0000313" key="1">
    <source>
        <dbReference type="EMBL" id="MCF3948291.1"/>
    </source>
</evidence>
<gene>
    <name evidence="1" type="ORF">L2A60_16580</name>
</gene>
<dbReference type="RefSeq" id="WP_235705576.1">
    <property type="nucleotide sequence ID" value="NZ_JAKGBZ010000045.1"/>
</dbReference>
<reference evidence="1 2" key="1">
    <citation type="submission" date="2022-01" db="EMBL/GenBank/DDBJ databases">
        <authorList>
            <person name="Won M."/>
            <person name="Kim S.-J."/>
            <person name="Kwon S.-W."/>
        </authorList>
    </citation>
    <scope>NUCLEOTIDE SEQUENCE [LARGE SCALE GENOMIC DNA]</scope>
    <source>
        <strain evidence="1 2">KCTC 23505</strain>
    </source>
</reference>
<name>A0ABS9DZV6_9PROT</name>
<proteinExistence type="predicted"/>
<sequence length="98" mass="11050">MVNRRLLDFFGSGGLDRNLYCSGPMVTAFQIMPDGRVANVRPLNNPAPGITPFMVAALSTMRFPALPPGLAARPRDEFFRYGFQPADRIDFEMFYNCR</sequence>
<comment type="caution">
    <text evidence="1">The sequence shown here is derived from an EMBL/GenBank/DDBJ whole genome shotgun (WGS) entry which is preliminary data.</text>
</comment>
<dbReference type="Proteomes" id="UP001521209">
    <property type="component" value="Unassembled WGS sequence"/>
</dbReference>
<evidence type="ECO:0000313" key="2">
    <source>
        <dbReference type="Proteomes" id="UP001521209"/>
    </source>
</evidence>
<keyword evidence="2" id="KW-1185">Reference proteome</keyword>
<accession>A0ABS9DZV6</accession>
<protein>
    <submittedName>
        <fullName evidence="1">Uncharacterized protein</fullName>
    </submittedName>
</protein>
<dbReference type="EMBL" id="JAKGBZ010000045">
    <property type="protein sequence ID" value="MCF3948291.1"/>
    <property type="molecule type" value="Genomic_DNA"/>
</dbReference>
<organism evidence="1 2">
    <name type="scientific">Acidiphilium iwatense</name>
    <dbReference type="NCBI Taxonomy" id="768198"/>
    <lineage>
        <taxon>Bacteria</taxon>
        <taxon>Pseudomonadati</taxon>
        <taxon>Pseudomonadota</taxon>
        <taxon>Alphaproteobacteria</taxon>
        <taxon>Acetobacterales</taxon>
        <taxon>Acidocellaceae</taxon>
        <taxon>Acidiphilium</taxon>
    </lineage>
</organism>